<gene>
    <name evidence="10" type="ORF">KR093_001160</name>
</gene>
<evidence type="ECO:0000256" key="4">
    <source>
        <dbReference type="ARBA" id="ARBA00022723"/>
    </source>
</evidence>
<organism evidence="10 11">
    <name type="scientific">Drosophila rubida</name>
    <dbReference type="NCBI Taxonomy" id="30044"/>
    <lineage>
        <taxon>Eukaryota</taxon>
        <taxon>Metazoa</taxon>
        <taxon>Ecdysozoa</taxon>
        <taxon>Arthropoda</taxon>
        <taxon>Hexapoda</taxon>
        <taxon>Insecta</taxon>
        <taxon>Pterygota</taxon>
        <taxon>Neoptera</taxon>
        <taxon>Endopterygota</taxon>
        <taxon>Diptera</taxon>
        <taxon>Brachycera</taxon>
        <taxon>Muscomorpha</taxon>
        <taxon>Ephydroidea</taxon>
        <taxon>Drosophilidae</taxon>
        <taxon>Drosophila</taxon>
    </lineage>
</organism>
<evidence type="ECO:0000256" key="5">
    <source>
        <dbReference type="ARBA" id="ARBA00023002"/>
    </source>
</evidence>
<keyword evidence="5 9" id="KW-0560">Oxidoreductase</keyword>
<dbReference type="GO" id="GO:0020037">
    <property type="term" value="F:heme binding"/>
    <property type="evidence" value="ECO:0007669"/>
    <property type="project" value="InterPro"/>
</dbReference>
<evidence type="ECO:0000313" key="11">
    <source>
        <dbReference type="Proteomes" id="UP001200034"/>
    </source>
</evidence>
<evidence type="ECO:0000256" key="6">
    <source>
        <dbReference type="ARBA" id="ARBA00023004"/>
    </source>
</evidence>
<dbReference type="GO" id="GO:0016705">
    <property type="term" value="F:oxidoreductase activity, acting on paired donors, with incorporation or reduction of molecular oxygen"/>
    <property type="evidence" value="ECO:0007669"/>
    <property type="project" value="InterPro"/>
</dbReference>
<dbReference type="Pfam" id="PF00067">
    <property type="entry name" value="p450"/>
    <property type="match status" value="1"/>
</dbReference>
<proteinExistence type="inferred from homology"/>
<dbReference type="SUPFAM" id="SSF48264">
    <property type="entry name" value="Cytochrome P450"/>
    <property type="match status" value="1"/>
</dbReference>
<evidence type="ECO:0000256" key="9">
    <source>
        <dbReference type="RuleBase" id="RU000461"/>
    </source>
</evidence>
<dbReference type="PANTHER" id="PTHR24291">
    <property type="entry name" value="CYTOCHROME P450 FAMILY 4"/>
    <property type="match status" value="1"/>
</dbReference>
<dbReference type="PRINTS" id="PR00385">
    <property type="entry name" value="P450"/>
</dbReference>
<feature type="binding site" description="axial binding residue" evidence="8">
    <location>
        <position position="451"/>
    </location>
    <ligand>
        <name>heme</name>
        <dbReference type="ChEBI" id="CHEBI:30413"/>
    </ligand>
    <ligandPart>
        <name>Fe</name>
        <dbReference type="ChEBI" id="CHEBI:18248"/>
    </ligandPart>
</feature>
<dbReference type="PRINTS" id="PR00463">
    <property type="entry name" value="EP450I"/>
</dbReference>
<evidence type="ECO:0000256" key="1">
    <source>
        <dbReference type="ARBA" id="ARBA00001971"/>
    </source>
</evidence>
<dbReference type="InterPro" id="IPR050196">
    <property type="entry name" value="Cytochrome_P450_Monoox"/>
</dbReference>
<dbReference type="GO" id="GO:0005506">
    <property type="term" value="F:iron ion binding"/>
    <property type="evidence" value="ECO:0007669"/>
    <property type="project" value="InterPro"/>
</dbReference>
<accession>A0AAD4PPE0</accession>
<dbReference type="InterPro" id="IPR002401">
    <property type="entry name" value="Cyt_P450_E_grp-I"/>
</dbReference>
<dbReference type="PANTHER" id="PTHR24291:SF187">
    <property type="entry name" value="CYTOCHROME P450 4AE1-RELATED"/>
    <property type="match status" value="1"/>
</dbReference>
<evidence type="ECO:0000256" key="2">
    <source>
        <dbReference type="ARBA" id="ARBA00010617"/>
    </source>
</evidence>
<evidence type="ECO:0000256" key="3">
    <source>
        <dbReference type="ARBA" id="ARBA00022617"/>
    </source>
</evidence>
<reference evidence="10" key="1">
    <citation type="journal article" date="2021" name="Mol. Ecol. Resour.">
        <title>Phylogenomic analyses of the genus Drosophila reveals genomic signals of climate adaptation.</title>
        <authorList>
            <person name="Li F."/>
            <person name="Rane R.V."/>
            <person name="Luria V."/>
            <person name="Xiong Z."/>
            <person name="Chen J."/>
            <person name="Li Z."/>
            <person name="Catullo R.A."/>
            <person name="Griffin P.C."/>
            <person name="Schiffer M."/>
            <person name="Pearce S."/>
            <person name="Lee S.F."/>
            <person name="McElroy K."/>
            <person name="Stocker A."/>
            <person name="Shirriffs J."/>
            <person name="Cockerell F."/>
            <person name="Coppin C."/>
            <person name="Sgro C.M."/>
            <person name="Karger A."/>
            <person name="Cain J.W."/>
            <person name="Weber J.A."/>
            <person name="Santpere G."/>
            <person name="Kirschner M.W."/>
            <person name="Hoffmann A.A."/>
            <person name="Oakeshott J.G."/>
            <person name="Zhang G."/>
        </authorList>
    </citation>
    <scope>NUCLEOTIDE SEQUENCE</scope>
    <source>
        <strain evidence="10">BGI-SZ-2011g</strain>
    </source>
</reference>
<dbReference type="InterPro" id="IPR017972">
    <property type="entry name" value="Cyt_P450_CS"/>
</dbReference>
<evidence type="ECO:0008006" key="12">
    <source>
        <dbReference type="Google" id="ProtNLM"/>
    </source>
</evidence>
<dbReference type="InterPro" id="IPR001128">
    <property type="entry name" value="Cyt_P450"/>
</dbReference>
<evidence type="ECO:0000256" key="7">
    <source>
        <dbReference type="ARBA" id="ARBA00023033"/>
    </source>
</evidence>
<keyword evidence="3 8" id="KW-0349">Heme</keyword>
<dbReference type="Gene3D" id="1.10.630.10">
    <property type="entry name" value="Cytochrome P450"/>
    <property type="match status" value="1"/>
</dbReference>
<keyword evidence="7 9" id="KW-0503">Monooxygenase</keyword>
<comment type="cofactor">
    <cofactor evidence="1 8">
        <name>heme</name>
        <dbReference type="ChEBI" id="CHEBI:30413"/>
    </cofactor>
</comment>
<dbReference type="Proteomes" id="UP001200034">
    <property type="component" value="Unassembled WGS sequence"/>
</dbReference>
<keyword evidence="11" id="KW-1185">Reference proteome</keyword>
<dbReference type="PROSITE" id="PS00086">
    <property type="entry name" value="CYTOCHROME_P450"/>
    <property type="match status" value="1"/>
</dbReference>
<evidence type="ECO:0000256" key="8">
    <source>
        <dbReference type="PIRSR" id="PIRSR602401-1"/>
    </source>
</evidence>
<sequence length="506" mass="58036">MLVLLIVTVWLAWWLKFLLGLALKERQHRRQLNGLAPNVSDVPLIGALWQMRDFQPDNLHEKFGEFVQRFGRSFVATTCGRMVLVTAEPHLVEALLLSKQQLRKSVMYGALRVWLGDGLLLSHGDHWHSMRKIITPTFHFNILEQYIDVFDRQCNVLVEKLKPLANDQQAINIYPYMGLAALDIIGEAAMGVSINAQMDVDSPVVQAVKDVTNTLATRFVRPVLLHPKLFRYCWPSGYRKQLAAVQLLRNFTDNIIERRRHQLIQQQEQEQRLEQEQAPKRAALLDTLLQASWENAPLTDVQIRDEVSTFIFEGHDTTTSAASFCLYLLSRHAAVQQRLFNELLSHYGSDLRRRVVYGDFAELTYLHVVVKESLRLFPPIPAVARYLESDFVMGESKVPAGTNVILLLWQLLRDEAFYEDPERFWPERHVGVKTSEGFSSYIPFSAGPRNCIGQRFALLELKTIVIKVLRQFELLPLGKEVKPSIKLVLRSVTGVNLGLKTRVYTQ</sequence>
<dbReference type="EMBL" id="JAJJHW010000095">
    <property type="protein sequence ID" value="KAH8386531.1"/>
    <property type="molecule type" value="Genomic_DNA"/>
</dbReference>
<keyword evidence="6 8" id="KW-0408">Iron</keyword>
<protein>
    <recommendedName>
        <fullName evidence="12">Cytochrome P450 4ae1</fullName>
    </recommendedName>
</protein>
<evidence type="ECO:0000313" key="10">
    <source>
        <dbReference type="EMBL" id="KAH8386531.1"/>
    </source>
</evidence>
<comment type="caution">
    <text evidence="10">The sequence shown here is derived from an EMBL/GenBank/DDBJ whole genome shotgun (WGS) entry which is preliminary data.</text>
</comment>
<comment type="similarity">
    <text evidence="2 9">Belongs to the cytochrome P450 family.</text>
</comment>
<dbReference type="CDD" id="cd20628">
    <property type="entry name" value="CYP4"/>
    <property type="match status" value="1"/>
</dbReference>
<dbReference type="GO" id="GO:0004497">
    <property type="term" value="F:monooxygenase activity"/>
    <property type="evidence" value="ECO:0007669"/>
    <property type="project" value="UniProtKB-KW"/>
</dbReference>
<name>A0AAD4PPE0_9MUSC</name>
<dbReference type="InterPro" id="IPR036396">
    <property type="entry name" value="Cyt_P450_sf"/>
</dbReference>
<dbReference type="AlphaFoldDB" id="A0AAD4PPE0"/>
<keyword evidence="4 8" id="KW-0479">Metal-binding</keyword>